<evidence type="ECO:0000259" key="1">
    <source>
        <dbReference type="Pfam" id="PF08401"/>
    </source>
</evidence>
<accession>A0A0V8M4E9</accession>
<protein>
    <submittedName>
        <fullName evidence="2">LtrC-like protein</fullName>
    </submittedName>
</protein>
<dbReference type="AlphaFoldDB" id="A0A0V8M4E9"/>
<dbReference type="GO" id="GO:0003697">
    <property type="term" value="F:single-stranded DNA binding"/>
    <property type="evidence" value="ECO:0007669"/>
    <property type="project" value="InterPro"/>
</dbReference>
<dbReference type="EMBL" id="JGYD01000011">
    <property type="protein sequence ID" value="KSV18401.1"/>
    <property type="molecule type" value="Genomic_DNA"/>
</dbReference>
<gene>
    <name evidence="2" type="ORF">DA01_03040</name>
</gene>
<evidence type="ECO:0000313" key="2">
    <source>
        <dbReference type="EMBL" id="KSV18401.1"/>
    </source>
</evidence>
<dbReference type="InterPro" id="IPR013610">
    <property type="entry name" value="ArdC_N"/>
</dbReference>
<dbReference type="Pfam" id="PF08401">
    <property type="entry name" value="ArdcN"/>
    <property type="match status" value="1"/>
</dbReference>
<sequence>MAGQVKITIGDKDWLASLSSTYWELVQGLGGIPEMDAGTGMLFDLGFTQDITVTTEPMLLPLDIAFLSEDMVITEIYRNVQPGYLVHATIPPRYFIEVNAGELEGIEEGTQASFELLALVSTVEASDWMTPIISLMGFTLMGVFAVSLVRDLVKEQPEEVRHLRLVKSSQSEAGLLDPRRFPKRTESLNRLGAYDVVHVHDDGDLTVRSRGKLYVVTTGGEVFKQEADLYDRPNQVAGACERISPQYYGLLRWVGVPLPDYSFAIESEVKERKIDEVLKRLKEGVDGIQQSDNFRIFLLTMSKFHDYSIGNLILIMLQKPDATRVAGYSTWKDLYRWVKKGEKGIAILAPCMPPKKKILEPSESENAQDEEETEIRPIYFKVIHVFDVSQTEGKPLPEFEVPPLTGEANEKLFEQVLQLAESQGLEVSFESKPDQDPDIKGYYTGKTIWVRPEETRAQQLKTLLHEVAHYYSEGVFRIPRSDAETIAESVAFTIGAHYGFDTGARSFPYVAIWSKDKKVLEANLAAIRKVADKIFDGLEQRLKKPIGVA</sequence>
<dbReference type="Pfam" id="PF02643">
    <property type="entry name" value="DUF192"/>
    <property type="match status" value="1"/>
</dbReference>
<dbReference type="Gene3D" id="2.60.120.1140">
    <property type="entry name" value="Protein of unknown function DUF192"/>
    <property type="match status" value="1"/>
</dbReference>
<proteinExistence type="predicted"/>
<reference evidence="2 3" key="1">
    <citation type="journal article" date="2015" name="Sci. Rep.">
        <title>A comparative genomics and reductive dehalogenase gene transcription study of two chloroethene-respiring bacteria, Dehalococcoides mccartyi strains MB and 11a.</title>
        <authorList>
            <person name="Low A."/>
            <person name="Shen Z."/>
            <person name="Cheng D."/>
            <person name="Rogers M.J."/>
            <person name="Lee P.K."/>
            <person name="He J."/>
        </authorList>
    </citation>
    <scope>NUCLEOTIDE SEQUENCE [LARGE SCALE GENOMIC DNA]</scope>
    <source>
        <strain evidence="2 3">MB</strain>
    </source>
</reference>
<comment type="caution">
    <text evidence="2">The sequence shown here is derived from an EMBL/GenBank/DDBJ whole genome shotgun (WGS) entry which is preliminary data.</text>
</comment>
<name>A0A0V8M4E9_9CHLR</name>
<dbReference type="Proteomes" id="UP000053577">
    <property type="component" value="Unassembled WGS sequence"/>
</dbReference>
<organism evidence="2 3">
    <name type="scientific">Dehalococcoides mccartyi</name>
    <dbReference type="NCBI Taxonomy" id="61435"/>
    <lineage>
        <taxon>Bacteria</taxon>
        <taxon>Bacillati</taxon>
        <taxon>Chloroflexota</taxon>
        <taxon>Dehalococcoidia</taxon>
        <taxon>Dehalococcoidales</taxon>
        <taxon>Dehalococcoidaceae</taxon>
        <taxon>Dehalococcoides</taxon>
    </lineage>
</organism>
<dbReference type="PATRIC" id="fig|61435.5.peg.610"/>
<feature type="domain" description="N-terminal" evidence="1">
    <location>
        <begin position="268"/>
        <end position="386"/>
    </location>
</feature>
<dbReference type="InterPro" id="IPR038695">
    <property type="entry name" value="Saro_0823-like_sf"/>
</dbReference>
<evidence type="ECO:0000313" key="3">
    <source>
        <dbReference type="Proteomes" id="UP000053577"/>
    </source>
</evidence>
<dbReference type="InterPro" id="IPR003795">
    <property type="entry name" value="DUF192"/>
</dbReference>
<dbReference type="RefSeq" id="WP_058292345.1">
    <property type="nucleotide sequence ID" value="NZ_JGYD01000011.1"/>
</dbReference>